<keyword evidence="5 18" id="KW-0732">Signal</keyword>
<feature type="active site" evidence="15">
    <location>
        <position position="91"/>
    </location>
</feature>
<evidence type="ECO:0000313" key="21">
    <source>
        <dbReference type="RefSeq" id="XP_032058903.1"/>
    </source>
</evidence>
<proteinExistence type="inferred from homology"/>
<reference evidence="21" key="1">
    <citation type="submission" date="2025-08" db="UniProtKB">
        <authorList>
            <consortium name="RefSeq"/>
        </authorList>
    </citation>
    <scope>IDENTIFICATION</scope>
    <source>
        <tissue evidence="21">Lung</tissue>
    </source>
</reference>
<dbReference type="KEGG" id="aful:116498674"/>
<evidence type="ECO:0000256" key="12">
    <source>
        <dbReference type="ARBA" id="ARBA00056157"/>
    </source>
</evidence>
<evidence type="ECO:0000256" key="4">
    <source>
        <dbReference type="ARBA" id="ARBA00022670"/>
    </source>
</evidence>
<feature type="active site" evidence="15">
    <location>
        <position position="277"/>
    </location>
</feature>
<evidence type="ECO:0000256" key="10">
    <source>
        <dbReference type="ARBA" id="ARBA00023157"/>
    </source>
</evidence>
<accession>A0A6J3EC28</accession>
<evidence type="ECO:0000256" key="8">
    <source>
        <dbReference type="ARBA" id="ARBA00022801"/>
    </source>
</evidence>
<dbReference type="Pfam" id="PF00026">
    <property type="entry name" value="Asp"/>
    <property type="match status" value="1"/>
</dbReference>
<evidence type="ECO:0000256" key="13">
    <source>
        <dbReference type="ARBA" id="ARBA00066741"/>
    </source>
</evidence>
<evidence type="ECO:0000313" key="20">
    <source>
        <dbReference type="Proteomes" id="UP000504639"/>
    </source>
</evidence>
<dbReference type="SUPFAM" id="SSF50630">
    <property type="entry name" value="Acid proteases"/>
    <property type="match status" value="1"/>
</dbReference>
<evidence type="ECO:0000256" key="2">
    <source>
        <dbReference type="ARBA" id="ARBA00007447"/>
    </source>
</evidence>
<keyword evidence="20" id="KW-1185">Reference proteome</keyword>
<sequence length="393" mass="43942">MKWLVLAVLCLQLSEGVVRIKLRKYKSTREVMREAGVLKDYLKKIKHDTARKYHFSRNYIVHEPMASHLDSSFFGEISLGTPPQSFLVLFDTGSSNLWVPSTLCQTAACKNHAMFNPSASSTFINNGRTYSLTYGSGSLTVQLGYDTLKIQNIKVKNQEFGLSKNEPSEPFYYAQFDGIMGMAYPSLAVGGTPTVLQGMLQQNQLTQPIFSFYFSRHPTYNYGGELILGGVDKRLYTGEIVWAPVTQELYWQVAINEFAIGGSPTGWCNQGCQAIVDTGTFLLTVPEQYLNRFLQAVGAQETSYGYAVECSQIRSLPTITFIISGKAFPLRPSAYVLNSNGYCTLGIEVTYLAAQNGQPLWILGDVFLKEYYTVFDMANNRVGFAPSAERRRQ</sequence>
<keyword evidence="4 17" id="KW-0645">Protease</keyword>
<dbReference type="PROSITE" id="PS51767">
    <property type="entry name" value="PEPTIDASE_A1"/>
    <property type="match status" value="1"/>
</dbReference>
<dbReference type="RefSeq" id="XP_032058903.1">
    <property type="nucleotide sequence ID" value="XM_032203012.1"/>
</dbReference>
<dbReference type="InterPro" id="IPR021109">
    <property type="entry name" value="Peptidase_aspartic_dom_sf"/>
</dbReference>
<keyword evidence="6 17" id="KW-0064">Aspartyl protease</keyword>
<keyword evidence="9" id="KW-0865">Zymogen</keyword>
<feature type="disulfide bond" evidence="16">
    <location>
        <begin position="104"/>
        <end position="109"/>
    </location>
</feature>
<evidence type="ECO:0000256" key="7">
    <source>
        <dbReference type="ARBA" id="ARBA00022757"/>
    </source>
</evidence>
<keyword evidence="10 16" id="KW-1015">Disulfide bond</keyword>
<dbReference type="GO" id="GO:0007586">
    <property type="term" value="P:digestion"/>
    <property type="evidence" value="ECO:0007669"/>
    <property type="project" value="UniProtKB-KW"/>
</dbReference>
<dbReference type="PANTHER" id="PTHR47966:SF70">
    <property type="entry name" value="PEPTIDASE A1 DOMAIN-CONTAINING PROTEIN"/>
    <property type="match status" value="1"/>
</dbReference>
<dbReference type="FunFam" id="2.40.70.10:FF:000173">
    <property type="entry name" value="Uncharacterized protein"/>
    <property type="match status" value="1"/>
</dbReference>
<evidence type="ECO:0000256" key="3">
    <source>
        <dbReference type="ARBA" id="ARBA00022525"/>
    </source>
</evidence>
<dbReference type="GeneID" id="116498674"/>
<dbReference type="InterPro" id="IPR001969">
    <property type="entry name" value="Aspartic_peptidase_AS"/>
</dbReference>
<dbReference type="FunFam" id="2.40.70.10:FF:000004">
    <property type="entry name" value="Pepsin A"/>
    <property type="match status" value="1"/>
</dbReference>
<dbReference type="GO" id="GO:0005576">
    <property type="term" value="C:extracellular region"/>
    <property type="evidence" value="ECO:0007669"/>
    <property type="project" value="UniProtKB-SubCell"/>
</dbReference>
<evidence type="ECO:0000256" key="5">
    <source>
        <dbReference type="ARBA" id="ARBA00022729"/>
    </source>
</evidence>
<dbReference type="Gene3D" id="2.40.70.10">
    <property type="entry name" value="Acid Proteases"/>
    <property type="match status" value="2"/>
</dbReference>
<evidence type="ECO:0000256" key="17">
    <source>
        <dbReference type="RuleBase" id="RU000454"/>
    </source>
</evidence>
<keyword evidence="8 17" id="KW-0378">Hydrolase</keyword>
<dbReference type="EC" id="3.4.23.2" evidence="13"/>
<gene>
    <name evidence="21" type="primary">LOC116498674</name>
</gene>
<dbReference type="Pfam" id="PF07966">
    <property type="entry name" value="A1_Propeptide"/>
    <property type="match status" value="1"/>
</dbReference>
<feature type="chain" id="PRO_5026981730" description="Pepsin B" evidence="18">
    <location>
        <begin position="17"/>
        <end position="393"/>
    </location>
</feature>
<dbReference type="PRINTS" id="PR00792">
    <property type="entry name" value="PEPSIN"/>
</dbReference>
<keyword evidence="3" id="KW-0964">Secreted</keyword>
<evidence type="ECO:0000256" key="9">
    <source>
        <dbReference type="ARBA" id="ARBA00023145"/>
    </source>
</evidence>
<dbReference type="PROSITE" id="PS00141">
    <property type="entry name" value="ASP_PROTEASE"/>
    <property type="match status" value="1"/>
</dbReference>
<dbReference type="InParanoid" id="A0A6J3EC28"/>
<protein>
    <recommendedName>
        <fullName evidence="14">Pepsin B</fullName>
        <ecNumber evidence="13">3.4.23.2</ecNumber>
    </recommendedName>
</protein>
<feature type="signal peptide" evidence="18">
    <location>
        <begin position="1"/>
        <end position="16"/>
    </location>
</feature>
<comment type="function">
    <text evidence="12">Hydrolyzes various peptides including beta-endorphin, insulin B chain, dynorphin A, and neurokinin A, with high specificity for the cleavage of the Phe-Xaa bonds.</text>
</comment>
<dbReference type="GO" id="GO:0004190">
    <property type="term" value="F:aspartic-type endopeptidase activity"/>
    <property type="evidence" value="ECO:0007669"/>
    <property type="project" value="UniProtKB-KW"/>
</dbReference>
<evidence type="ECO:0000256" key="18">
    <source>
        <dbReference type="SAM" id="SignalP"/>
    </source>
</evidence>
<evidence type="ECO:0000256" key="15">
    <source>
        <dbReference type="PIRSR" id="PIRSR601461-1"/>
    </source>
</evidence>
<dbReference type="InterPro" id="IPR033121">
    <property type="entry name" value="PEPTIDASE_A1"/>
</dbReference>
<evidence type="ECO:0000256" key="14">
    <source>
        <dbReference type="ARBA" id="ARBA00072097"/>
    </source>
</evidence>
<evidence type="ECO:0000256" key="1">
    <source>
        <dbReference type="ARBA" id="ARBA00004613"/>
    </source>
</evidence>
<keyword evidence="7" id="KW-0222">Digestion</keyword>
<comment type="subcellular location">
    <subcellularLocation>
        <location evidence="1">Secreted</location>
    </subcellularLocation>
</comment>
<dbReference type="PANTHER" id="PTHR47966">
    <property type="entry name" value="BETA-SITE APP-CLEAVING ENZYME, ISOFORM A-RELATED"/>
    <property type="match status" value="1"/>
</dbReference>
<feature type="domain" description="Peptidase A1" evidence="19">
    <location>
        <begin position="73"/>
        <end position="385"/>
    </location>
</feature>
<dbReference type="Gene3D" id="2.60.40.1960">
    <property type="match status" value="1"/>
</dbReference>
<dbReference type="InterPro" id="IPR012848">
    <property type="entry name" value="Aspartic_peptidase_N"/>
</dbReference>
<evidence type="ECO:0000256" key="16">
    <source>
        <dbReference type="PIRSR" id="PIRSR601461-2"/>
    </source>
</evidence>
<evidence type="ECO:0000259" key="19">
    <source>
        <dbReference type="PROSITE" id="PS51767"/>
    </source>
</evidence>
<dbReference type="Proteomes" id="UP000504639">
    <property type="component" value="Chromosome 25"/>
</dbReference>
<name>A0A6J3EC28_AYTFU</name>
<comment type="similarity">
    <text evidence="2 17">Belongs to the peptidase A1 family.</text>
</comment>
<evidence type="ECO:0000256" key="6">
    <source>
        <dbReference type="ARBA" id="ARBA00022750"/>
    </source>
</evidence>
<dbReference type="AlphaFoldDB" id="A0A6J3EC28"/>
<dbReference type="GO" id="GO:0006508">
    <property type="term" value="P:proteolysis"/>
    <property type="evidence" value="ECO:0007669"/>
    <property type="project" value="UniProtKB-KW"/>
</dbReference>
<comment type="catalytic activity">
    <reaction evidence="11">
        <text>Degradation of gelatin, little activity on hemoglobin. Specificity on B chain of insulin more restricted than that of pepsin A. Does not cleave 1-Phe-|-Val-2, 4-Gln-|-His-5 or 23-Gly-|-Phe-24.</text>
        <dbReference type="EC" id="3.4.23.2"/>
    </reaction>
</comment>
<evidence type="ECO:0000256" key="11">
    <source>
        <dbReference type="ARBA" id="ARBA00050714"/>
    </source>
</evidence>
<organism evidence="20 21">
    <name type="scientific">Aythya fuligula</name>
    <name type="common">Tufted duck</name>
    <name type="synonym">Anas fuligula</name>
    <dbReference type="NCBI Taxonomy" id="219594"/>
    <lineage>
        <taxon>Eukaryota</taxon>
        <taxon>Metazoa</taxon>
        <taxon>Chordata</taxon>
        <taxon>Craniata</taxon>
        <taxon>Vertebrata</taxon>
        <taxon>Euteleostomi</taxon>
        <taxon>Archelosauria</taxon>
        <taxon>Archosauria</taxon>
        <taxon>Dinosauria</taxon>
        <taxon>Saurischia</taxon>
        <taxon>Theropoda</taxon>
        <taxon>Coelurosauria</taxon>
        <taxon>Aves</taxon>
        <taxon>Neognathae</taxon>
        <taxon>Galloanserae</taxon>
        <taxon>Anseriformes</taxon>
        <taxon>Anatidae</taxon>
        <taxon>Aythyinae</taxon>
        <taxon>Aythya</taxon>
    </lineage>
</organism>
<dbReference type="InterPro" id="IPR001461">
    <property type="entry name" value="Aspartic_peptidase_A1"/>
</dbReference>
<dbReference type="Gene3D" id="6.10.140.60">
    <property type="match status" value="1"/>
</dbReference>